<evidence type="ECO:0000313" key="4">
    <source>
        <dbReference type="Proteomes" id="UP000005238"/>
    </source>
</evidence>
<evidence type="ECO:0000313" key="3">
    <source>
        <dbReference type="EnsemblProtists" id="Phyra78227"/>
    </source>
</evidence>
<keyword evidence="4" id="KW-1185">Reference proteome</keyword>
<dbReference type="STRING" id="164328.H3GNN3"/>
<reference evidence="4" key="1">
    <citation type="journal article" date="2006" name="Science">
        <title>Phytophthora genome sequences uncover evolutionary origins and mechanisms of pathogenesis.</title>
        <authorList>
            <person name="Tyler B.M."/>
            <person name="Tripathy S."/>
            <person name="Zhang X."/>
            <person name="Dehal P."/>
            <person name="Jiang R.H."/>
            <person name="Aerts A."/>
            <person name="Arredondo F.D."/>
            <person name="Baxter L."/>
            <person name="Bensasson D."/>
            <person name="Beynon J.L."/>
            <person name="Chapman J."/>
            <person name="Damasceno C.M."/>
            <person name="Dorrance A.E."/>
            <person name="Dou D."/>
            <person name="Dickerman A.W."/>
            <person name="Dubchak I.L."/>
            <person name="Garbelotto M."/>
            <person name="Gijzen M."/>
            <person name="Gordon S.G."/>
            <person name="Govers F."/>
            <person name="Grunwald N.J."/>
            <person name="Huang W."/>
            <person name="Ivors K.L."/>
            <person name="Jones R.W."/>
            <person name="Kamoun S."/>
            <person name="Krampis K."/>
            <person name="Lamour K.H."/>
            <person name="Lee M.K."/>
            <person name="McDonald W.H."/>
            <person name="Medina M."/>
            <person name="Meijer H.J."/>
            <person name="Nordberg E.K."/>
            <person name="Maclean D.J."/>
            <person name="Ospina-Giraldo M.D."/>
            <person name="Morris P.F."/>
            <person name="Phuntumart V."/>
            <person name="Putnam N.H."/>
            <person name="Rash S."/>
            <person name="Rose J.K."/>
            <person name="Sakihama Y."/>
            <person name="Salamov A.A."/>
            <person name="Savidor A."/>
            <person name="Scheuring C.F."/>
            <person name="Smith B.M."/>
            <person name="Sobral B.W."/>
            <person name="Terry A."/>
            <person name="Torto-Alalibo T.A."/>
            <person name="Win J."/>
            <person name="Xu Z."/>
            <person name="Zhang H."/>
            <person name="Grigoriev I.V."/>
            <person name="Rokhsar D.S."/>
            <person name="Boore J.L."/>
        </authorList>
    </citation>
    <scope>NUCLEOTIDE SEQUENCE [LARGE SCALE GENOMIC DNA]</scope>
    <source>
        <strain evidence="4">Pr102</strain>
    </source>
</reference>
<sequence length="1296" mass="147286">MALLDDDETVFQAALSFVDEFSCDEDAAGRPSCVTDNSVRLHGPTTPVVFSPDAHKQRRRDQINEKRRLLRKAGVYGDPNRVRNAGRLELLQLREQLEQLQVDVQVLTRMETKERPRSLISSPSLGPSAWQELALRQRRRREDAERDNIRLKVAVEHQRQIAEGLRDLMQKRTRQVTKECTSLTSRPSLTHHDVNLLDVNGDMEDFRVLFRHLENAYQAVDTLFTANGLAAMSLPPGDVHMRENVDGRYLECCSHKLLPFAMRMAAEATWEHFKGVEKHFGNGSLYEKTAKDLDDPYTIIENFTKELYSDTSRADIQVKQVVRRYVETDRDVVIWVARVAPAEIKHKMLRGLAYHLRGYAVTRKSPESRPTEEQSVLQQCSLVSLDQDATMRCNPADLRTLTNFMMCFMAFLQDDDDAFEAALALLDEFAAGVAVDGGSSSVTTSSSSLDPMNGAIYVPDARPELTKKQGLSDEKEKRKAAFNEKRKLLRRAGVYGDANRARNERSREIAHLREQMGKLQVDLQILQTRQSQQQDEGKEMSTTVPSTESQISSSLWKGVADQQRRRRQEAERDNVLLRLAVERQRNVANSLTSIMHRRAAQLTNECASLVTTACPTHQAVNVLDFSGDMEDFRGLFRRLDDAYQKMDDIFMASGLMAMAIPPGDVHVHRGLDGKSLEFVSYKVLPFDVRATAEATWNHFKGVEKHLINGSLYEKSEKDLDEPYTIIADFKKEVYSASSRADIKVKQVIRRYVEQDRDLVLWVSRAVPIEIKHKMLRGLTYHLRGFAVSRRSSESTPDREVSVLQLCYLVSLDQDAAMRCDPTNLHELLNFLVATTMQNIRAHQCTSAWQMAFLQEDDGAFEAALSLLDEFASDTAAAEAEPSSTATPAASCKPKTRGSRGRQVRGEEEKRRKAELNKRRKQLRKAGVYGDANKARNERSREIAFLREQMERLQLDLEVLQSPKGEKPRVLVKKAGVQVTGGLWQQLACQQKRRREETERDNVLLRLAIERQKKVAGGLRSLMQRRATQLTNECSSLMTLVCSKHHVVEVLDLRGDLGDFQELFGRLDDSYRKVNEVFMANGLAGMTVSPLDLHVREGVDGNYFELSSYKVLPFDVRAATEAAWNHFKGVEKHLGNGSLYEKAEKFEGLQQQDLDEPYTIIADFKKEIYSASSRADIQVKQVIRRYVEEDRDVIVWVSHAIPIEIKNKKLRGLTYHLRGYAITKRSADSTPDRELTVLQLCYMISLDQEAESRYGHDDVRAITNFMIVSAGQNLRAHREFIENALVDQVLAAGNTTQ</sequence>
<name>H3GNN3_PHYRM</name>
<dbReference type="Proteomes" id="UP000005238">
    <property type="component" value="Unassembled WGS sequence"/>
</dbReference>
<feature type="coiled-coil region" evidence="1">
    <location>
        <begin position="83"/>
        <end position="110"/>
    </location>
</feature>
<dbReference type="HOGENOM" id="CLU_002570_0_0_1"/>
<feature type="compositionally biased region" description="Basic and acidic residues" evidence="2">
    <location>
        <begin position="903"/>
        <end position="916"/>
    </location>
</feature>
<dbReference type="VEuPathDB" id="FungiDB:KRP23_5155"/>
<dbReference type="EnsemblProtists" id="Phyra78227">
    <property type="protein sequence ID" value="Phyra78227"/>
    <property type="gene ID" value="Phyra78227"/>
</dbReference>
<dbReference type="VEuPathDB" id="FungiDB:KRP22_5062"/>
<organism evidence="3 4">
    <name type="scientific">Phytophthora ramorum</name>
    <name type="common">Sudden oak death agent</name>
    <dbReference type="NCBI Taxonomy" id="164328"/>
    <lineage>
        <taxon>Eukaryota</taxon>
        <taxon>Sar</taxon>
        <taxon>Stramenopiles</taxon>
        <taxon>Oomycota</taxon>
        <taxon>Peronosporomycetes</taxon>
        <taxon>Peronosporales</taxon>
        <taxon>Peronosporaceae</taxon>
        <taxon>Phytophthora</taxon>
    </lineage>
</organism>
<dbReference type="VEuPathDB" id="FungiDB:KRP23_5151"/>
<evidence type="ECO:0008006" key="5">
    <source>
        <dbReference type="Google" id="ProtNLM"/>
    </source>
</evidence>
<feature type="compositionally biased region" description="Basic residues" evidence="2">
    <location>
        <begin position="893"/>
        <end position="902"/>
    </location>
</feature>
<protein>
    <recommendedName>
        <fullName evidence="5">M96 mating-specific protein family</fullName>
    </recommendedName>
</protein>
<feature type="region of interest" description="Disordered" evidence="2">
    <location>
        <begin position="528"/>
        <end position="568"/>
    </location>
</feature>
<keyword evidence="1" id="KW-0175">Coiled coil</keyword>
<proteinExistence type="predicted"/>
<feature type="region of interest" description="Disordered" evidence="2">
    <location>
        <begin position="875"/>
        <end position="934"/>
    </location>
</feature>
<dbReference type="EMBL" id="DS566027">
    <property type="status" value="NOT_ANNOTATED_CDS"/>
    <property type="molecule type" value="Genomic_DNA"/>
</dbReference>
<dbReference type="PANTHER" id="PTHR35796">
    <property type="entry name" value="HYPOTHETICAL CYTOSOLIC PROTEIN"/>
    <property type="match status" value="1"/>
</dbReference>
<evidence type="ECO:0000256" key="2">
    <source>
        <dbReference type="SAM" id="MobiDB-lite"/>
    </source>
</evidence>
<dbReference type="PANTHER" id="PTHR35796:SF3">
    <property type="entry name" value="BHLH DOMAIN-CONTAINING PROTEIN"/>
    <property type="match status" value="1"/>
</dbReference>
<feature type="compositionally biased region" description="Low complexity" evidence="2">
    <location>
        <begin position="875"/>
        <end position="890"/>
    </location>
</feature>
<dbReference type="eggNOG" id="ENOG502RAJF">
    <property type="taxonomic scope" value="Eukaryota"/>
</dbReference>
<accession>H3GNN3</accession>
<dbReference type="InParanoid" id="H3GNN3"/>
<evidence type="ECO:0000256" key="1">
    <source>
        <dbReference type="SAM" id="Coils"/>
    </source>
</evidence>
<dbReference type="OMA" id="EEAECEN"/>
<feature type="compositionally biased region" description="Polar residues" evidence="2">
    <location>
        <begin position="540"/>
        <end position="555"/>
    </location>
</feature>
<reference evidence="3" key="2">
    <citation type="submission" date="2015-06" db="UniProtKB">
        <authorList>
            <consortium name="EnsemblProtists"/>
        </authorList>
    </citation>
    <scope>IDENTIFICATION</scope>
    <source>
        <strain evidence="3">Pr102</strain>
    </source>
</reference>
<dbReference type="VEuPathDB" id="FungiDB:KRP22_10019"/>